<organism evidence="2 3">
    <name type="scientific">Paraburkholderia terricola</name>
    <dbReference type="NCBI Taxonomy" id="169427"/>
    <lineage>
        <taxon>Bacteria</taxon>
        <taxon>Pseudomonadati</taxon>
        <taxon>Pseudomonadota</taxon>
        <taxon>Betaproteobacteria</taxon>
        <taxon>Burkholderiales</taxon>
        <taxon>Burkholderiaceae</taxon>
        <taxon>Paraburkholderia</taxon>
    </lineage>
</organism>
<dbReference type="AlphaFoldDB" id="A0A1M6WEI1"/>
<feature type="compositionally biased region" description="Basic and acidic residues" evidence="1">
    <location>
        <begin position="254"/>
        <end position="270"/>
    </location>
</feature>
<protein>
    <recommendedName>
        <fullName evidence="4">DUF945 domain-containing protein</fullName>
    </recommendedName>
</protein>
<dbReference type="InterPro" id="IPR026325">
    <property type="entry name" value="DUF932"/>
</dbReference>
<sequence>MQLASSFRYGSPMLRSDSPLSDDQIRRVAPSIFADGKHESRSERYTYIPTINVLPGLRNEGFQPFMVCQTRVRHDDRREFTRHMIRMRHADEITGEEANEIILLNSHDGTSSYQMLAGAYRFVCQNGMVAGDTVRDIRVPHKGNIVQNVINGAFDVLRPDPRTERRHEGPHARARRTARVRALRACAALRADRRRNARSHHRKQPARPAPLRRSPGRPLDSVSKSPGKPHQRRATWAFAQRTLHVHPPHHRHRPERETEPCAVDARRSDAPDEGVSTAGAAFPCRPQFDQDSSSGQVLMRPAASDPEPSFQPSGVSHASPS</sequence>
<feature type="compositionally biased region" description="Polar residues" evidence="1">
    <location>
        <begin position="310"/>
        <end position="321"/>
    </location>
</feature>
<dbReference type="Pfam" id="PF06067">
    <property type="entry name" value="DUF932"/>
    <property type="match status" value="1"/>
</dbReference>
<evidence type="ECO:0000313" key="2">
    <source>
        <dbReference type="EMBL" id="SHK92182.1"/>
    </source>
</evidence>
<evidence type="ECO:0000313" key="3">
    <source>
        <dbReference type="Proteomes" id="UP000184395"/>
    </source>
</evidence>
<proteinExistence type="predicted"/>
<dbReference type="STRING" id="169427.SAMN05192548_104539"/>
<feature type="region of interest" description="Disordered" evidence="1">
    <location>
        <begin position="157"/>
        <end position="233"/>
    </location>
</feature>
<evidence type="ECO:0000256" key="1">
    <source>
        <dbReference type="SAM" id="MobiDB-lite"/>
    </source>
</evidence>
<evidence type="ECO:0008006" key="4">
    <source>
        <dbReference type="Google" id="ProtNLM"/>
    </source>
</evidence>
<name>A0A1M6WEI1_9BURK</name>
<feature type="compositionally biased region" description="Basic and acidic residues" evidence="1">
    <location>
        <begin position="157"/>
        <end position="171"/>
    </location>
</feature>
<feature type="region of interest" description="Disordered" evidence="1">
    <location>
        <begin position="245"/>
        <end position="321"/>
    </location>
</feature>
<accession>A0A1M6WEI1</accession>
<gene>
    <name evidence="2" type="ORF">SAMN05192548_104539</name>
</gene>
<dbReference type="Proteomes" id="UP000184395">
    <property type="component" value="Unassembled WGS sequence"/>
</dbReference>
<reference evidence="2 3" key="1">
    <citation type="submission" date="2016-11" db="EMBL/GenBank/DDBJ databases">
        <authorList>
            <person name="Jaros S."/>
            <person name="Januszkiewicz K."/>
            <person name="Wedrychowicz H."/>
        </authorList>
    </citation>
    <scope>NUCLEOTIDE SEQUENCE [LARGE SCALE GENOMIC DNA]</scope>
    <source>
        <strain evidence="2 3">LMG 20594</strain>
    </source>
</reference>
<feature type="compositionally biased region" description="Basic residues" evidence="1">
    <location>
        <begin position="192"/>
        <end position="205"/>
    </location>
</feature>
<dbReference type="EMBL" id="FRAB01000045">
    <property type="protein sequence ID" value="SHK92182.1"/>
    <property type="molecule type" value="Genomic_DNA"/>
</dbReference>
<feature type="compositionally biased region" description="Basic residues" evidence="1">
    <location>
        <begin position="172"/>
        <end position="182"/>
    </location>
</feature>